<dbReference type="Proteomes" id="UP000317010">
    <property type="component" value="Unassembled WGS sequence"/>
</dbReference>
<name>A0A562TLA7_9SPHI</name>
<evidence type="ECO:0000313" key="2">
    <source>
        <dbReference type="Proteomes" id="UP000317010"/>
    </source>
</evidence>
<reference evidence="1 2" key="1">
    <citation type="submission" date="2019-07" db="EMBL/GenBank/DDBJ databases">
        <title>Genomic Encyclopedia of Archaeal and Bacterial Type Strains, Phase II (KMG-II): from individual species to whole genera.</title>
        <authorList>
            <person name="Goeker M."/>
        </authorList>
    </citation>
    <scope>NUCLEOTIDE SEQUENCE [LARGE SCALE GENOMIC DNA]</scope>
    <source>
        <strain evidence="1 2">ATCC BAA-1854</strain>
    </source>
</reference>
<evidence type="ECO:0000313" key="1">
    <source>
        <dbReference type="EMBL" id="TWI94351.1"/>
    </source>
</evidence>
<dbReference type="RefSeq" id="WP_144916590.1">
    <property type="nucleotide sequence ID" value="NZ_VLLI01000020.1"/>
</dbReference>
<keyword evidence="2" id="KW-1185">Reference proteome</keyword>
<gene>
    <name evidence="1" type="ORF">JN11_04742</name>
</gene>
<sequence>MRTSLNEIKLIDEHLFGTSNTGDALLFDAMLILDNTLSEKVEWQKNTHTLIQQYGRKKLKAEIDEVHQKLFNEPPHRHFAQKIRNLFLNR</sequence>
<protein>
    <submittedName>
        <fullName evidence="1">Uncharacterized protein</fullName>
    </submittedName>
</protein>
<organism evidence="1 2">
    <name type="scientific">Mucilaginibacter frigoritolerans</name>
    <dbReference type="NCBI Taxonomy" id="652788"/>
    <lineage>
        <taxon>Bacteria</taxon>
        <taxon>Pseudomonadati</taxon>
        <taxon>Bacteroidota</taxon>
        <taxon>Sphingobacteriia</taxon>
        <taxon>Sphingobacteriales</taxon>
        <taxon>Sphingobacteriaceae</taxon>
        <taxon>Mucilaginibacter</taxon>
    </lineage>
</organism>
<dbReference type="OrthoDB" id="1444051at2"/>
<accession>A0A562TLA7</accession>
<comment type="caution">
    <text evidence="1">The sequence shown here is derived from an EMBL/GenBank/DDBJ whole genome shotgun (WGS) entry which is preliminary data.</text>
</comment>
<dbReference type="AlphaFoldDB" id="A0A562TLA7"/>
<dbReference type="EMBL" id="VLLI01000020">
    <property type="protein sequence ID" value="TWI94351.1"/>
    <property type="molecule type" value="Genomic_DNA"/>
</dbReference>
<proteinExistence type="predicted"/>